<evidence type="ECO:0000256" key="1">
    <source>
        <dbReference type="SAM" id="Phobius"/>
    </source>
</evidence>
<proteinExistence type="predicted"/>
<keyword evidence="3" id="KW-1185">Reference proteome</keyword>
<dbReference type="Proteomes" id="UP000660339">
    <property type="component" value="Unassembled WGS sequence"/>
</dbReference>
<evidence type="ECO:0000313" key="2">
    <source>
        <dbReference type="EMBL" id="GIG13591.1"/>
    </source>
</evidence>
<reference evidence="2" key="1">
    <citation type="submission" date="2021-01" db="EMBL/GenBank/DDBJ databases">
        <title>Whole genome shotgun sequence of Catellatospora methionotrophica NBRC 14553.</title>
        <authorList>
            <person name="Komaki H."/>
            <person name="Tamura T."/>
        </authorList>
    </citation>
    <scope>NUCLEOTIDE SEQUENCE</scope>
    <source>
        <strain evidence="2">NBRC 14553</strain>
    </source>
</reference>
<name>A0A8J3PDK3_9ACTN</name>
<sequence>MGQEMFSFVDLLVVGAVALALGALATVVFLSSTVHEMRAARSAATRQRRHAAELLRLAEQPGAFTSGTWDADLLRRVRPERLPLNRVNARPVSGPRHRGL</sequence>
<keyword evidence="1" id="KW-0812">Transmembrane</keyword>
<keyword evidence="1" id="KW-0472">Membrane</keyword>
<accession>A0A8J3PDK3</accession>
<dbReference type="AlphaFoldDB" id="A0A8J3PDK3"/>
<feature type="transmembrane region" description="Helical" evidence="1">
    <location>
        <begin position="6"/>
        <end position="31"/>
    </location>
</feature>
<gene>
    <name evidence="2" type="ORF">Cme02nite_19230</name>
</gene>
<organism evidence="2 3">
    <name type="scientific">Catellatospora methionotrophica</name>
    <dbReference type="NCBI Taxonomy" id="121620"/>
    <lineage>
        <taxon>Bacteria</taxon>
        <taxon>Bacillati</taxon>
        <taxon>Actinomycetota</taxon>
        <taxon>Actinomycetes</taxon>
        <taxon>Micromonosporales</taxon>
        <taxon>Micromonosporaceae</taxon>
        <taxon>Catellatospora</taxon>
    </lineage>
</organism>
<keyword evidence="1" id="KW-1133">Transmembrane helix</keyword>
<protein>
    <submittedName>
        <fullName evidence="2">Uncharacterized protein</fullName>
    </submittedName>
</protein>
<comment type="caution">
    <text evidence="2">The sequence shown here is derived from an EMBL/GenBank/DDBJ whole genome shotgun (WGS) entry which is preliminary data.</text>
</comment>
<dbReference type="EMBL" id="BONJ01000007">
    <property type="protein sequence ID" value="GIG13591.1"/>
    <property type="molecule type" value="Genomic_DNA"/>
</dbReference>
<evidence type="ECO:0000313" key="3">
    <source>
        <dbReference type="Proteomes" id="UP000660339"/>
    </source>
</evidence>